<keyword evidence="2 5" id="KW-0808">Transferase</keyword>
<feature type="domain" description="SAM-dependent MTase RsmB/NOP-type" evidence="6">
    <location>
        <begin position="139"/>
        <end position="430"/>
    </location>
</feature>
<name>A0A4Y9EKJ6_9SPHN</name>
<dbReference type="EMBL" id="SIHO01000003">
    <property type="protein sequence ID" value="TFU01224.1"/>
    <property type="molecule type" value="Genomic_DNA"/>
</dbReference>
<dbReference type="PROSITE" id="PS51686">
    <property type="entry name" value="SAM_MT_RSMB_NOP"/>
    <property type="match status" value="1"/>
</dbReference>
<dbReference type="SUPFAM" id="SSF48013">
    <property type="entry name" value="NusB-like"/>
    <property type="match status" value="1"/>
</dbReference>
<evidence type="ECO:0000256" key="5">
    <source>
        <dbReference type="PROSITE-ProRule" id="PRU01023"/>
    </source>
</evidence>
<evidence type="ECO:0000256" key="1">
    <source>
        <dbReference type="ARBA" id="ARBA00022603"/>
    </source>
</evidence>
<dbReference type="InterPro" id="IPR035926">
    <property type="entry name" value="NusB-like_sf"/>
</dbReference>
<keyword evidence="8" id="KW-1185">Reference proteome</keyword>
<feature type="binding site" evidence="5">
    <location>
        <position position="310"/>
    </location>
    <ligand>
        <name>S-adenosyl-L-methionine</name>
        <dbReference type="ChEBI" id="CHEBI:59789"/>
    </ligand>
</feature>
<dbReference type="Pfam" id="PF01029">
    <property type="entry name" value="NusB"/>
    <property type="match status" value="1"/>
</dbReference>
<dbReference type="Gene3D" id="1.10.940.10">
    <property type="entry name" value="NusB-like"/>
    <property type="match status" value="1"/>
</dbReference>
<feature type="binding site" evidence="5">
    <location>
        <position position="294"/>
    </location>
    <ligand>
        <name>S-adenosyl-L-methionine</name>
        <dbReference type="ChEBI" id="CHEBI:59789"/>
    </ligand>
</feature>
<dbReference type="GO" id="GO:0001510">
    <property type="term" value="P:RNA methylation"/>
    <property type="evidence" value="ECO:0007669"/>
    <property type="project" value="InterPro"/>
</dbReference>
<comment type="caution">
    <text evidence="7">The sequence shown here is derived from an EMBL/GenBank/DDBJ whole genome shotgun (WGS) entry which is preliminary data.</text>
</comment>
<evidence type="ECO:0000313" key="7">
    <source>
        <dbReference type="EMBL" id="TFU01224.1"/>
    </source>
</evidence>
<keyword evidence="4 5" id="KW-0694">RNA-binding</keyword>
<evidence type="ECO:0000256" key="3">
    <source>
        <dbReference type="ARBA" id="ARBA00022691"/>
    </source>
</evidence>
<proteinExistence type="inferred from homology"/>
<dbReference type="InterPro" id="IPR029063">
    <property type="entry name" value="SAM-dependent_MTases_sf"/>
</dbReference>
<comment type="similarity">
    <text evidence="5">Belongs to the class I-like SAM-binding methyltransferase superfamily. RsmB/NOP family.</text>
</comment>
<dbReference type="Pfam" id="PF01189">
    <property type="entry name" value="Methyltr_RsmB-F"/>
    <property type="match status" value="1"/>
</dbReference>
<dbReference type="Proteomes" id="UP000297737">
    <property type="component" value="Unassembled WGS sequence"/>
</dbReference>
<dbReference type="AlphaFoldDB" id="A0A4Y9EKJ6"/>
<accession>A0A4Y9EKJ6</accession>
<dbReference type="CDD" id="cd02440">
    <property type="entry name" value="AdoMet_MTases"/>
    <property type="match status" value="1"/>
</dbReference>
<organism evidence="7 8">
    <name type="scientific">Glacieibacterium arshaanense</name>
    <dbReference type="NCBI Taxonomy" id="2511025"/>
    <lineage>
        <taxon>Bacteria</taxon>
        <taxon>Pseudomonadati</taxon>
        <taxon>Pseudomonadota</taxon>
        <taxon>Alphaproteobacteria</taxon>
        <taxon>Sphingomonadales</taxon>
        <taxon>Sphingosinicellaceae</taxon>
        <taxon>Glacieibacterium</taxon>
    </lineage>
</organism>
<evidence type="ECO:0000256" key="2">
    <source>
        <dbReference type="ARBA" id="ARBA00022679"/>
    </source>
</evidence>
<gene>
    <name evidence="7" type="ORF">EUV02_13040</name>
</gene>
<dbReference type="SUPFAM" id="SSF53335">
    <property type="entry name" value="S-adenosyl-L-methionine-dependent methyltransferases"/>
    <property type="match status" value="1"/>
</dbReference>
<keyword evidence="1 5" id="KW-0489">Methyltransferase</keyword>
<dbReference type="GO" id="GO:0008173">
    <property type="term" value="F:RNA methyltransferase activity"/>
    <property type="evidence" value="ECO:0007669"/>
    <property type="project" value="InterPro"/>
</dbReference>
<sequence>MSRAPKRDWNAEVPGLAARRGALRLLTSVLQQGRPLDVALAGALNGIDRPDDRALARNLASGVLRWLVDLDVLIDSATERALPDDARARMALRIGLAGHLLLGTPPHAVVATTLELTEGGPRRLTHAVLSRLLREDARLPDAPTLPAGYGLRWQKAWGDTVVAAAARALGTEPATDLTLKDAAQTAHWAETLGGKSLAPGHVRLVRKGALAELPGFEEGAWWVQDLGASLPARLLRYSAGDRVLDLCAAPGGKTLQLAASGAKVMALDTSDSRLERVSENLERMGLTAEIVGADALAWRPEHPFGAILLDAPCSASGVFRRHPDVLHLKGSRDLKPLLAIQAQLLDRACDWLAPGGSLVFSTCSLEPEEGEKQLAALLARRSDMTIDTITAAELPAGLTPNPGGWLRTLPGDLEDAGGIDGFFVARLVKAA</sequence>
<dbReference type="RefSeq" id="WP_135246728.1">
    <property type="nucleotide sequence ID" value="NZ_SIHO01000003.1"/>
</dbReference>
<feature type="active site" description="Nucleophile" evidence="5">
    <location>
        <position position="363"/>
    </location>
</feature>
<dbReference type="OrthoDB" id="9810297at2"/>
<dbReference type="InterPro" id="IPR001678">
    <property type="entry name" value="MeTrfase_RsmB-F_NOP2_dom"/>
</dbReference>
<dbReference type="GO" id="GO:0003723">
    <property type="term" value="F:RNA binding"/>
    <property type="evidence" value="ECO:0007669"/>
    <property type="project" value="UniProtKB-UniRule"/>
</dbReference>
<dbReference type="PANTHER" id="PTHR22807">
    <property type="entry name" value="NOP2 YEAST -RELATED NOL1/NOP2/FMU SUN DOMAIN-CONTAINING"/>
    <property type="match status" value="1"/>
</dbReference>
<dbReference type="PANTHER" id="PTHR22807:SF61">
    <property type="entry name" value="NOL1_NOP2_SUN FAMILY PROTEIN _ ANTITERMINATION NUSB DOMAIN-CONTAINING PROTEIN"/>
    <property type="match status" value="1"/>
</dbReference>
<reference evidence="7 8" key="1">
    <citation type="submission" date="2019-02" db="EMBL/GenBank/DDBJ databases">
        <title>Polymorphobacter sp. isolated from the lake at the Tibet of China.</title>
        <authorList>
            <person name="Li A."/>
        </authorList>
    </citation>
    <scope>NUCLEOTIDE SEQUENCE [LARGE SCALE GENOMIC DNA]</scope>
    <source>
        <strain evidence="7 8">DJ1R-1</strain>
    </source>
</reference>
<dbReference type="GO" id="GO:0006355">
    <property type="term" value="P:regulation of DNA-templated transcription"/>
    <property type="evidence" value="ECO:0007669"/>
    <property type="project" value="InterPro"/>
</dbReference>
<dbReference type="Gene3D" id="3.40.50.150">
    <property type="entry name" value="Vaccinia Virus protein VP39"/>
    <property type="match status" value="1"/>
</dbReference>
<evidence type="ECO:0000256" key="4">
    <source>
        <dbReference type="ARBA" id="ARBA00022884"/>
    </source>
</evidence>
<feature type="binding site" evidence="5">
    <location>
        <begin position="247"/>
        <end position="253"/>
    </location>
    <ligand>
        <name>S-adenosyl-L-methionine</name>
        <dbReference type="ChEBI" id="CHEBI:59789"/>
    </ligand>
</feature>
<keyword evidence="3 5" id="KW-0949">S-adenosyl-L-methionine</keyword>
<feature type="binding site" evidence="5">
    <location>
        <position position="268"/>
    </location>
    <ligand>
        <name>S-adenosyl-L-methionine</name>
        <dbReference type="ChEBI" id="CHEBI:59789"/>
    </ligand>
</feature>
<dbReference type="PRINTS" id="PR02008">
    <property type="entry name" value="RCMTFAMILY"/>
</dbReference>
<dbReference type="InterPro" id="IPR006027">
    <property type="entry name" value="NusB_RsmB_TIM44"/>
</dbReference>
<dbReference type="InterPro" id="IPR049560">
    <property type="entry name" value="MeTrfase_RsmB-F_NOP2_cat"/>
</dbReference>
<evidence type="ECO:0000313" key="8">
    <source>
        <dbReference type="Proteomes" id="UP000297737"/>
    </source>
</evidence>
<dbReference type="InterPro" id="IPR023267">
    <property type="entry name" value="RCMT"/>
</dbReference>
<evidence type="ECO:0000259" key="6">
    <source>
        <dbReference type="PROSITE" id="PS51686"/>
    </source>
</evidence>
<protein>
    <submittedName>
        <fullName evidence="7">SAM-dependent methyltransferase</fullName>
    </submittedName>
</protein>